<dbReference type="AlphaFoldDB" id="X1VYH9"/>
<gene>
    <name evidence="1" type="ORF">S12H4_59379</name>
</gene>
<organism evidence="1">
    <name type="scientific">marine sediment metagenome</name>
    <dbReference type="NCBI Taxonomy" id="412755"/>
    <lineage>
        <taxon>unclassified sequences</taxon>
        <taxon>metagenomes</taxon>
        <taxon>ecological metagenomes</taxon>
    </lineage>
</organism>
<feature type="non-terminal residue" evidence="1">
    <location>
        <position position="162"/>
    </location>
</feature>
<feature type="non-terminal residue" evidence="1">
    <location>
        <position position="1"/>
    </location>
</feature>
<accession>X1VYH9</accession>
<protein>
    <submittedName>
        <fullName evidence="1">Uncharacterized protein</fullName>
    </submittedName>
</protein>
<comment type="caution">
    <text evidence="1">The sequence shown here is derived from an EMBL/GenBank/DDBJ whole genome shotgun (WGS) entry which is preliminary data.</text>
</comment>
<dbReference type="EMBL" id="BARW01038784">
    <property type="protein sequence ID" value="GAJ24576.1"/>
    <property type="molecule type" value="Genomic_DNA"/>
</dbReference>
<name>X1VYH9_9ZZZZ</name>
<evidence type="ECO:0000313" key="1">
    <source>
        <dbReference type="EMBL" id="GAJ24576.1"/>
    </source>
</evidence>
<reference evidence="1" key="1">
    <citation type="journal article" date="2014" name="Front. Microbiol.">
        <title>High frequency of phylogenetically diverse reductive dehalogenase-homologous genes in deep subseafloor sedimentary metagenomes.</title>
        <authorList>
            <person name="Kawai M."/>
            <person name="Futagami T."/>
            <person name="Toyoda A."/>
            <person name="Takaki Y."/>
            <person name="Nishi S."/>
            <person name="Hori S."/>
            <person name="Arai W."/>
            <person name="Tsubouchi T."/>
            <person name="Morono Y."/>
            <person name="Uchiyama I."/>
            <person name="Ito T."/>
            <person name="Fujiyama A."/>
            <person name="Inagaki F."/>
            <person name="Takami H."/>
        </authorList>
    </citation>
    <scope>NUCLEOTIDE SEQUENCE</scope>
    <source>
        <strain evidence="1">Expedition CK06-06</strain>
    </source>
</reference>
<proteinExistence type="predicted"/>
<sequence>IYHLKRCFEIVNNLQIDAKEHLLSVFKFYNNRQITNQHFRILVNSFFNNYPKESLDNIIEIITNLILDENTENLDQIIKNLFSILEEQCEIYPDLYFKEIEFFLRNIICSSELKLNIDLYCAQIVNKIVQNRTDLFILKFFDILNYLQILTILLPGPLLISI</sequence>